<dbReference type="AlphaFoldDB" id="A0A5C6CMC6"/>
<dbReference type="Proteomes" id="UP000316304">
    <property type="component" value="Unassembled WGS sequence"/>
</dbReference>
<evidence type="ECO:0000313" key="1">
    <source>
        <dbReference type="EMBL" id="TWU24306.1"/>
    </source>
</evidence>
<accession>A0A5C6CMC6</accession>
<keyword evidence="2" id="KW-1185">Reference proteome</keyword>
<gene>
    <name evidence="1" type="ORF">Pla52o_22330</name>
</gene>
<proteinExistence type="predicted"/>
<protein>
    <submittedName>
        <fullName evidence="1">Uncharacterized protein</fullName>
    </submittedName>
</protein>
<name>A0A5C6CMC6_9BACT</name>
<evidence type="ECO:0000313" key="2">
    <source>
        <dbReference type="Proteomes" id="UP000316304"/>
    </source>
</evidence>
<organism evidence="1 2">
    <name type="scientific">Novipirellula galeiformis</name>
    <dbReference type="NCBI Taxonomy" id="2528004"/>
    <lineage>
        <taxon>Bacteria</taxon>
        <taxon>Pseudomonadati</taxon>
        <taxon>Planctomycetota</taxon>
        <taxon>Planctomycetia</taxon>
        <taxon>Pirellulales</taxon>
        <taxon>Pirellulaceae</taxon>
        <taxon>Novipirellula</taxon>
    </lineage>
</organism>
<reference evidence="1 2" key="1">
    <citation type="submission" date="2019-02" db="EMBL/GenBank/DDBJ databases">
        <title>Deep-cultivation of Planctomycetes and their phenomic and genomic characterization uncovers novel biology.</title>
        <authorList>
            <person name="Wiegand S."/>
            <person name="Jogler M."/>
            <person name="Boedeker C."/>
            <person name="Pinto D."/>
            <person name="Vollmers J."/>
            <person name="Rivas-Marin E."/>
            <person name="Kohn T."/>
            <person name="Peeters S.H."/>
            <person name="Heuer A."/>
            <person name="Rast P."/>
            <person name="Oberbeckmann S."/>
            <person name="Bunk B."/>
            <person name="Jeske O."/>
            <person name="Meyerdierks A."/>
            <person name="Storesund J.E."/>
            <person name="Kallscheuer N."/>
            <person name="Luecker S."/>
            <person name="Lage O.M."/>
            <person name="Pohl T."/>
            <person name="Merkel B.J."/>
            <person name="Hornburger P."/>
            <person name="Mueller R.-W."/>
            <person name="Bruemmer F."/>
            <person name="Labrenz M."/>
            <person name="Spormann A.M."/>
            <person name="Op Den Camp H."/>
            <person name="Overmann J."/>
            <person name="Amann R."/>
            <person name="Jetten M.S.M."/>
            <person name="Mascher T."/>
            <person name="Medema M.H."/>
            <person name="Devos D.P."/>
            <person name="Kaster A.-K."/>
            <person name="Ovreas L."/>
            <person name="Rohde M."/>
            <person name="Galperin M.Y."/>
            <person name="Jogler C."/>
        </authorList>
    </citation>
    <scope>NUCLEOTIDE SEQUENCE [LARGE SCALE GENOMIC DNA]</scope>
    <source>
        <strain evidence="1 2">Pla52o</strain>
    </source>
</reference>
<comment type="caution">
    <text evidence="1">The sequence shown here is derived from an EMBL/GenBank/DDBJ whole genome shotgun (WGS) entry which is preliminary data.</text>
</comment>
<dbReference type="EMBL" id="SJPT01000003">
    <property type="protein sequence ID" value="TWU24306.1"/>
    <property type="molecule type" value="Genomic_DNA"/>
</dbReference>
<sequence>MNKLKVPRLRSFRQISASAYLIFPMKQRWHEPPKFSGCQRVDVLFLRDACTIEPSTSRRAATKDGDASWFAGGGRLLTLAFGW</sequence>